<sequence>MEQNERRFAVLIDADNVSPKYIKYILDEVSDIGIATYKRIYGDWTDNEKRGWKNVLLDWSVNPIQQYSYTTGKNATDSAMIIDAMDILYSGNVDGFCLVSSDSDFTKLAQRLREAGMFVMGIGEQKTPKPFRAACDTFKLLEIISSEDTPEAVPTARGRVNAMAASKTEVPSIDEIQKTITSIDEIQKAITKLLIENNSQNQPIILAKVGNFLTKRFSDFDVRNYGYSKLSTFLESLDNSDFQVVKLHGGYFVQEKSASTSKADIEKEIIRLIQSNKGHVDNLSIIHEELKKKFPNFDIKQYGFSRLSSFIRSFGTFKIKDNMVQLR</sequence>
<feature type="domain" description="HTH OST-type" evidence="1">
    <location>
        <begin position="182"/>
        <end position="257"/>
    </location>
</feature>
<dbReference type="Gene3D" id="3.30.420.610">
    <property type="entry name" value="LOTUS domain-like"/>
    <property type="match status" value="2"/>
</dbReference>
<dbReference type="PANTHER" id="PTHR35811">
    <property type="entry name" value="SLR1870 PROTEIN"/>
    <property type="match status" value="1"/>
</dbReference>
<dbReference type="InterPro" id="IPR025605">
    <property type="entry name" value="OST-HTH/LOTUS_dom"/>
</dbReference>
<comment type="caution">
    <text evidence="2">The sequence shown here is derived from an EMBL/GenBank/DDBJ whole genome shotgun (WGS) entry which is preliminary data.</text>
</comment>
<feature type="domain" description="HTH OST-type" evidence="1">
    <location>
        <begin position="261"/>
        <end position="327"/>
    </location>
</feature>
<dbReference type="InterPro" id="IPR021139">
    <property type="entry name" value="NYN"/>
</dbReference>
<organism evidence="2 3">
    <name type="scientific">Enterocloster alcoholdehydrogenati</name>
    <dbReference type="NCBI Taxonomy" id="2547410"/>
    <lineage>
        <taxon>Bacteria</taxon>
        <taxon>Bacillati</taxon>
        <taxon>Bacillota</taxon>
        <taxon>Clostridia</taxon>
        <taxon>Lachnospirales</taxon>
        <taxon>Lachnospiraceae</taxon>
        <taxon>Enterocloster</taxon>
    </lineage>
</organism>
<accession>A0ABQ0AYG7</accession>
<dbReference type="Gene3D" id="3.40.50.1010">
    <property type="entry name" value="5'-nuclease"/>
    <property type="match status" value="1"/>
</dbReference>
<dbReference type="CDD" id="cd11297">
    <property type="entry name" value="PIN_LabA-like_N_1"/>
    <property type="match status" value="1"/>
</dbReference>
<gene>
    <name evidence="2" type="ORF">F130042H8_21300</name>
</gene>
<evidence type="ECO:0000259" key="1">
    <source>
        <dbReference type="PROSITE" id="PS51644"/>
    </source>
</evidence>
<dbReference type="EMBL" id="BAABXL010000001">
    <property type="protein sequence ID" value="GAA6269070.1"/>
    <property type="molecule type" value="Genomic_DNA"/>
</dbReference>
<dbReference type="InterPro" id="IPR041966">
    <property type="entry name" value="LOTUS-like"/>
</dbReference>
<proteinExistence type="predicted"/>
<dbReference type="CDD" id="cd10146">
    <property type="entry name" value="LabA_like_C"/>
    <property type="match status" value="2"/>
</dbReference>
<protein>
    <submittedName>
        <fullName evidence="2">NYN domain-containing protein</fullName>
    </submittedName>
</protein>
<reference evidence="2 3" key="1">
    <citation type="submission" date="2024-04" db="EMBL/GenBank/DDBJ databases">
        <title>Defined microbial consortia suppress multidrug-resistant proinflammatory Enterobacteriaceae via ecological control.</title>
        <authorList>
            <person name="Furuichi M."/>
            <person name="Kawaguchi T."/>
            <person name="Pust M."/>
            <person name="Yasuma K."/>
            <person name="Plichta D."/>
            <person name="Hasegawa N."/>
            <person name="Ohya T."/>
            <person name="Bhattarai S."/>
            <person name="Sasajima S."/>
            <person name="Aoto Y."/>
            <person name="Tuganbaev T."/>
            <person name="Yaginuma M."/>
            <person name="Ueda M."/>
            <person name="Okahashi N."/>
            <person name="Amafuji K."/>
            <person name="Kiridooshi Y."/>
            <person name="Sugita K."/>
            <person name="Strazar M."/>
            <person name="Skelly A."/>
            <person name="Suda W."/>
            <person name="Hattori M."/>
            <person name="Nakamoto N."/>
            <person name="Caballero S."/>
            <person name="Norman J."/>
            <person name="Olle B."/>
            <person name="Tanoue T."/>
            <person name="Arita M."/>
            <person name="Bucci V."/>
            <person name="Atarashi K."/>
            <person name="Xavier R."/>
            <person name="Honda K."/>
        </authorList>
    </citation>
    <scope>NUCLEOTIDE SEQUENCE [LARGE SCALE GENOMIC DNA]</scope>
    <source>
        <strain evidence="3">f13</strain>
    </source>
</reference>
<dbReference type="PANTHER" id="PTHR35811:SF1">
    <property type="entry name" value="HTH OST-TYPE DOMAIN-CONTAINING PROTEIN"/>
    <property type="match status" value="1"/>
</dbReference>
<dbReference type="PROSITE" id="PS51644">
    <property type="entry name" value="HTH_OST"/>
    <property type="match status" value="2"/>
</dbReference>
<dbReference type="Pfam" id="PF12872">
    <property type="entry name" value="OST-HTH"/>
    <property type="match status" value="2"/>
</dbReference>
<name>A0ABQ0AYG7_9FIRM</name>
<evidence type="ECO:0000313" key="3">
    <source>
        <dbReference type="Proteomes" id="UP001600894"/>
    </source>
</evidence>
<evidence type="ECO:0000313" key="2">
    <source>
        <dbReference type="EMBL" id="GAA6269070.1"/>
    </source>
</evidence>
<dbReference type="Proteomes" id="UP001600894">
    <property type="component" value="Unassembled WGS sequence"/>
</dbReference>
<keyword evidence="3" id="KW-1185">Reference proteome</keyword>
<dbReference type="Pfam" id="PF01936">
    <property type="entry name" value="NYN"/>
    <property type="match status" value="1"/>
</dbReference>
<dbReference type="RefSeq" id="WP_176253990.1">
    <property type="nucleotide sequence ID" value="NZ_BAABXL010000001.1"/>
</dbReference>